<evidence type="ECO:0000256" key="3">
    <source>
        <dbReference type="ARBA" id="ARBA00022801"/>
    </source>
</evidence>
<feature type="signal peptide" evidence="5">
    <location>
        <begin position="1"/>
        <end position="18"/>
    </location>
</feature>
<dbReference type="InterPro" id="IPR051794">
    <property type="entry name" value="PG_Endopeptidase_C40"/>
</dbReference>
<dbReference type="RefSeq" id="WP_204918326.1">
    <property type="nucleotide sequence ID" value="NZ_BAAAQP010000003.1"/>
</dbReference>
<keyword evidence="3" id="KW-0378">Hydrolase</keyword>
<evidence type="ECO:0000259" key="6">
    <source>
        <dbReference type="PROSITE" id="PS51935"/>
    </source>
</evidence>
<dbReference type="EMBL" id="JAFBCF010000001">
    <property type="protein sequence ID" value="MBM7799516.1"/>
    <property type="molecule type" value="Genomic_DNA"/>
</dbReference>
<dbReference type="PROSITE" id="PS51935">
    <property type="entry name" value="NLPC_P60"/>
    <property type="match status" value="1"/>
</dbReference>
<evidence type="ECO:0000256" key="5">
    <source>
        <dbReference type="SAM" id="SignalP"/>
    </source>
</evidence>
<organism evidence="7 8">
    <name type="scientific">Microlunatus panaciterrae</name>
    <dbReference type="NCBI Taxonomy" id="400768"/>
    <lineage>
        <taxon>Bacteria</taxon>
        <taxon>Bacillati</taxon>
        <taxon>Actinomycetota</taxon>
        <taxon>Actinomycetes</taxon>
        <taxon>Propionibacteriales</taxon>
        <taxon>Propionibacteriaceae</taxon>
        <taxon>Microlunatus</taxon>
    </lineage>
</organism>
<protein>
    <submittedName>
        <fullName evidence="7">Peptidoglycan hydrolase-like protein with peptidoglycan-binding domain</fullName>
    </submittedName>
</protein>
<keyword evidence="4" id="KW-0788">Thiol protease</keyword>
<dbReference type="InterPro" id="IPR038765">
    <property type="entry name" value="Papain-like_cys_pep_sf"/>
</dbReference>
<dbReference type="SUPFAM" id="SSF47090">
    <property type="entry name" value="PGBD-like"/>
    <property type="match status" value="2"/>
</dbReference>
<comment type="caution">
    <text evidence="7">The sequence shown here is derived from an EMBL/GenBank/DDBJ whole genome shotgun (WGS) entry which is preliminary data.</text>
</comment>
<proteinExistence type="inferred from homology"/>
<dbReference type="Gene3D" id="1.10.101.10">
    <property type="entry name" value="PGBD-like superfamily/PGBD"/>
    <property type="match status" value="2"/>
</dbReference>
<dbReference type="Pfam" id="PF00877">
    <property type="entry name" value="NLPC_P60"/>
    <property type="match status" value="1"/>
</dbReference>
<accession>A0ABS2RMU9</accession>
<evidence type="ECO:0000256" key="4">
    <source>
        <dbReference type="ARBA" id="ARBA00022807"/>
    </source>
</evidence>
<dbReference type="Proteomes" id="UP000704762">
    <property type="component" value="Unassembled WGS sequence"/>
</dbReference>
<dbReference type="SUPFAM" id="SSF54001">
    <property type="entry name" value="Cysteine proteinases"/>
    <property type="match status" value="1"/>
</dbReference>
<keyword evidence="5" id="KW-0732">Signal</keyword>
<evidence type="ECO:0000313" key="7">
    <source>
        <dbReference type="EMBL" id="MBM7799516.1"/>
    </source>
</evidence>
<feature type="chain" id="PRO_5045402286" evidence="5">
    <location>
        <begin position="19"/>
        <end position="320"/>
    </location>
</feature>
<feature type="domain" description="NlpC/P60" evidence="6">
    <location>
        <begin position="205"/>
        <end position="320"/>
    </location>
</feature>
<evidence type="ECO:0000313" key="8">
    <source>
        <dbReference type="Proteomes" id="UP000704762"/>
    </source>
</evidence>
<gene>
    <name evidence="7" type="ORF">JOE57_002437</name>
</gene>
<dbReference type="PANTHER" id="PTHR47359">
    <property type="entry name" value="PEPTIDOGLYCAN DL-ENDOPEPTIDASE CWLO"/>
    <property type="match status" value="1"/>
</dbReference>
<name>A0ABS2RMU9_9ACTN</name>
<dbReference type="InterPro" id="IPR036366">
    <property type="entry name" value="PGBDSf"/>
</dbReference>
<dbReference type="InterPro" id="IPR036365">
    <property type="entry name" value="PGBD-like_sf"/>
</dbReference>
<comment type="similarity">
    <text evidence="1">Belongs to the peptidase C40 family.</text>
</comment>
<dbReference type="Pfam" id="PF01471">
    <property type="entry name" value="PG_binding_1"/>
    <property type="match status" value="2"/>
</dbReference>
<keyword evidence="2" id="KW-0645">Protease</keyword>
<keyword evidence="8" id="KW-1185">Reference proteome</keyword>
<reference evidence="7 8" key="1">
    <citation type="submission" date="2021-01" db="EMBL/GenBank/DDBJ databases">
        <title>Sequencing the genomes of 1000 actinobacteria strains.</title>
        <authorList>
            <person name="Klenk H.-P."/>
        </authorList>
    </citation>
    <scope>NUCLEOTIDE SEQUENCE [LARGE SCALE GENOMIC DNA]</scope>
    <source>
        <strain evidence="7 8">DSM 18662</strain>
    </source>
</reference>
<sequence>MRRILKMLVGTGASFALAATVMIGAPPAASAAQCTVTFNSYHTVRHGTKGRQTRAVECLLRSAGYHPRMNSYLSRADVSKVKSFQRRSHLSATGSVDSHTWAALLSRGSRPTLSVGSRGASVQRLQRALTASGLHVPATGYYGSMTRNAVRSLQGAHRWHRTGKATGSVWQVLQHGGSVKAAAKAKKASPKKRTTVTKKKKVASSAKGRKALAFAKKQLGDSYRYGATGPNSWDCSGLTSGAWKAAGVKLPRTSQAQFRVGKRVSKSHLRPGDLVFFYSGIRHVAIYAGNGKVIHASRPGTPVQYLKMKYMPYMGARRPA</sequence>
<dbReference type="InterPro" id="IPR002477">
    <property type="entry name" value="Peptidoglycan-bd-like"/>
</dbReference>
<dbReference type="Gene3D" id="3.90.1720.10">
    <property type="entry name" value="endopeptidase domain like (from Nostoc punctiforme)"/>
    <property type="match status" value="1"/>
</dbReference>
<evidence type="ECO:0000256" key="2">
    <source>
        <dbReference type="ARBA" id="ARBA00022670"/>
    </source>
</evidence>
<evidence type="ECO:0000256" key="1">
    <source>
        <dbReference type="ARBA" id="ARBA00007074"/>
    </source>
</evidence>
<dbReference type="PANTHER" id="PTHR47359:SF3">
    <property type="entry name" value="NLP_P60 DOMAIN-CONTAINING PROTEIN-RELATED"/>
    <property type="match status" value="1"/>
</dbReference>
<dbReference type="InterPro" id="IPR000064">
    <property type="entry name" value="NLP_P60_dom"/>
</dbReference>